<dbReference type="InterPro" id="IPR027391">
    <property type="entry name" value="Nol1_Nop2_Fmu_2"/>
</dbReference>
<reference evidence="9" key="1">
    <citation type="submission" date="2016-04" db="EMBL/GenBank/DDBJ databases">
        <title>Draft genome sequence of Paludibacter jiangxiensis strain NM7.</title>
        <authorList>
            <person name="Qiu Y."/>
            <person name="Matsuura N."/>
            <person name="Ohashi A."/>
            <person name="Tourlousse M.D."/>
            <person name="Sekiguchi Y."/>
        </authorList>
    </citation>
    <scope>NUCLEOTIDE SEQUENCE [LARGE SCALE GENOMIC DNA]</scope>
    <source>
        <strain evidence="9">NM7</strain>
    </source>
</reference>
<protein>
    <submittedName>
        <fullName evidence="8">16S rRNA C967 or C1407 C5-methylase, RsmB/RsmF family</fullName>
    </submittedName>
</protein>
<dbReference type="PANTHER" id="PTHR22807">
    <property type="entry name" value="NOP2 YEAST -RELATED NOL1/NOP2/FMU SUN DOMAIN-CONTAINING"/>
    <property type="match status" value="1"/>
</dbReference>
<dbReference type="Gene3D" id="3.40.50.150">
    <property type="entry name" value="Vaccinia Virus protein VP39"/>
    <property type="match status" value="1"/>
</dbReference>
<organism evidence="8 9">
    <name type="scientific">Paludibacter jiangxiensis</name>
    <dbReference type="NCBI Taxonomy" id="681398"/>
    <lineage>
        <taxon>Bacteria</taxon>
        <taxon>Pseudomonadati</taxon>
        <taxon>Bacteroidota</taxon>
        <taxon>Bacteroidia</taxon>
        <taxon>Bacteroidales</taxon>
        <taxon>Paludibacteraceae</taxon>
        <taxon>Paludibacter</taxon>
    </lineage>
</organism>
<dbReference type="PRINTS" id="PR02008">
    <property type="entry name" value="RCMTFAMILY"/>
</dbReference>
<evidence type="ECO:0000256" key="5">
    <source>
        <dbReference type="ARBA" id="ARBA00022884"/>
    </source>
</evidence>
<evidence type="ECO:0000313" key="9">
    <source>
        <dbReference type="Proteomes" id="UP000076586"/>
    </source>
</evidence>
<dbReference type="RefSeq" id="WP_068705008.1">
    <property type="nucleotide sequence ID" value="NZ_BDCR01000004.1"/>
</dbReference>
<comment type="similarity">
    <text evidence="6">Belongs to the class I-like SAM-binding methyltransferase superfamily. RsmB/NOP family.</text>
</comment>
<evidence type="ECO:0000256" key="2">
    <source>
        <dbReference type="ARBA" id="ARBA00022603"/>
    </source>
</evidence>
<dbReference type="Gene3D" id="3.30.70.1170">
    <property type="entry name" value="Sun protein, domain 3"/>
    <property type="match status" value="1"/>
</dbReference>
<dbReference type="GO" id="GO:0003723">
    <property type="term" value="F:RNA binding"/>
    <property type="evidence" value="ECO:0007669"/>
    <property type="project" value="UniProtKB-UniRule"/>
</dbReference>
<dbReference type="Gene3D" id="2.30.130.60">
    <property type="match status" value="1"/>
</dbReference>
<evidence type="ECO:0000256" key="4">
    <source>
        <dbReference type="ARBA" id="ARBA00022691"/>
    </source>
</evidence>
<evidence type="ECO:0000256" key="6">
    <source>
        <dbReference type="PROSITE-ProRule" id="PRU01023"/>
    </source>
</evidence>
<keyword evidence="5 6" id="KW-0694">RNA-binding</keyword>
<sequence length="463" mass="51703">MLTFPPPFIEQTKELLGTEWEAFEQALQSDAPVSIRLNNKINQPLSYERVSWCSSGYYLPERPLFTADPLLHAGAYYVQEAGSMFLEQVIGQHIHKPGYALDLCAAPGGKSTHLSNLLPEGSFLISNETIRQRANILAENMQKWGNPNVAVTNNSAADFGKLPPLFDVIVADVPCSGEGMFRKDPASINEWSPANVELCASRQQSIINDVWPSLKEDGILVYSTCTYNRSEDENNIQWIADTLGAQILTVDTDETWGITQSESGYHFYPHKTQSEGFFIAVLQKTSSSAPAARKNKNNDSKSRQSVLKPDAFISYLEGDNWLFRSGKNGIFAYQKQFEEIINAINSHLNPLFAGIQMGEQKGADFIPHTALALSKVLNKNDLAIANVDWQTAISYLRREAITLPDSPKGYVVVAYNNTPLGWVKNLGNRANNLYPSEWRIRMNIDLNTPYKSPLAENNLQHIL</sequence>
<keyword evidence="9" id="KW-1185">Reference proteome</keyword>
<feature type="domain" description="SAM-dependent MTase RsmB/NOP-type" evidence="7">
    <location>
        <begin position="1"/>
        <end position="285"/>
    </location>
</feature>
<dbReference type="OrthoDB" id="9810297at2"/>
<evidence type="ECO:0000259" key="7">
    <source>
        <dbReference type="PROSITE" id="PS51686"/>
    </source>
</evidence>
<dbReference type="GO" id="GO:0008173">
    <property type="term" value="F:RNA methyltransferase activity"/>
    <property type="evidence" value="ECO:0007669"/>
    <property type="project" value="InterPro"/>
</dbReference>
<keyword evidence="3 6" id="KW-0808">Transferase</keyword>
<gene>
    <name evidence="8" type="ORF">PJIAN_4159</name>
</gene>
<dbReference type="InterPro" id="IPR001678">
    <property type="entry name" value="MeTrfase_RsmB-F_NOP2_dom"/>
</dbReference>
<dbReference type="InterPro" id="IPR031341">
    <property type="entry name" value="Methyltr_RsmF_N"/>
</dbReference>
<evidence type="ECO:0000256" key="1">
    <source>
        <dbReference type="ARBA" id="ARBA00022490"/>
    </source>
</evidence>
<dbReference type="GO" id="GO:0001510">
    <property type="term" value="P:RNA methylation"/>
    <property type="evidence" value="ECO:0007669"/>
    <property type="project" value="InterPro"/>
</dbReference>
<dbReference type="InterPro" id="IPR049560">
    <property type="entry name" value="MeTrfase_RsmB-F_NOP2_cat"/>
</dbReference>
<feature type="binding site" evidence="6">
    <location>
        <begin position="104"/>
        <end position="110"/>
    </location>
    <ligand>
        <name>S-adenosyl-L-methionine</name>
        <dbReference type="ChEBI" id="CHEBI:59789"/>
    </ligand>
</feature>
<dbReference type="PANTHER" id="PTHR22807:SF30">
    <property type="entry name" value="28S RRNA (CYTOSINE(4447)-C(5))-METHYLTRANSFERASE-RELATED"/>
    <property type="match status" value="1"/>
</dbReference>
<feature type="active site" description="Nucleophile" evidence="6">
    <location>
        <position position="225"/>
    </location>
</feature>
<dbReference type="Pfam" id="PF01189">
    <property type="entry name" value="Methyltr_RsmB-F"/>
    <property type="match status" value="1"/>
</dbReference>
<name>A0A161LSC8_9BACT</name>
<dbReference type="Pfam" id="PF13636">
    <property type="entry name" value="Methyltranf_PUA"/>
    <property type="match status" value="1"/>
</dbReference>
<dbReference type="InterPro" id="IPR029063">
    <property type="entry name" value="SAM-dependent_MTases_sf"/>
</dbReference>
<comment type="caution">
    <text evidence="8">The sequence shown here is derived from an EMBL/GenBank/DDBJ whole genome shotgun (WGS) entry which is preliminary data.</text>
</comment>
<dbReference type="PROSITE" id="PS51686">
    <property type="entry name" value="SAM_MT_RSMB_NOP"/>
    <property type="match status" value="1"/>
</dbReference>
<dbReference type="STRING" id="681398.PJIAN_4159"/>
<dbReference type="EMBL" id="BDCR01000004">
    <property type="protein sequence ID" value="GAT63620.1"/>
    <property type="molecule type" value="Genomic_DNA"/>
</dbReference>
<dbReference type="Pfam" id="PF17125">
    <property type="entry name" value="Methyltr_RsmF_N"/>
    <property type="match status" value="1"/>
</dbReference>
<dbReference type="Proteomes" id="UP000076586">
    <property type="component" value="Unassembled WGS sequence"/>
</dbReference>
<accession>A0A161LSC8</accession>
<feature type="binding site" evidence="6">
    <location>
        <position position="128"/>
    </location>
    <ligand>
        <name>S-adenosyl-L-methionine</name>
        <dbReference type="ChEBI" id="CHEBI:59789"/>
    </ligand>
</feature>
<reference evidence="9" key="2">
    <citation type="journal article" date="2017" name="Genome Announc.">
        <title>Draft genome sequence of Paludibacter jiangxiensis NM7(T), a propionate-producing fermentative bacterium.</title>
        <authorList>
            <person name="Qiu Y.-L."/>
            <person name="Tourlousse D.M."/>
            <person name="Matsuura N."/>
            <person name="Ohashi A."/>
            <person name="Sekiguchi Y."/>
        </authorList>
    </citation>
    <scope>NUCLEOTIDE SEQUENCE [LARGE SCALE GENOMIC DNA]</scope>
    <source>
        <strain evidence="9">NM7</strain>
    </source>
</reference>
<feature type="binding site" evidence="6">
    <location>
        <position position="172"/>
    </location>
    <ligand>
        <name>S-adenosyl-L-methionine</name>
        <dbReference type="ChEBI" id="CHEBI:59789"/>
    </ligand>
</feature>
<proteinExistence type="inferred from homology"/>
<evidence type="ECO:0000313" key="8">
    <source>
        <dbReference type="EMBL" id="GAT63620.1"/>
    </source>
</evidence>
<keyword evidence="1" id="KW-0963">Cytoplasm</keyword>
<dbReference type="SUPFAM" id="SSF53335">
    <property type="entry name" value="S-adenosyl-L-methionine-dependent methyltransferases"/>
    <property type="match status" value="1"/>
</dbReference>
<comment type="caution">
    <text evidence="6">Lacks conserved residue(s) required for the propagation of feature annotation.</text>
</comment>
<dbReference type="AlphaFoldDB" id="A0A161LSC8"/>
<keyword evidence="4 6" id="KW-0949">S-adenosyl-L-methionine</keyword>
<keyword evidence="2 6" id="KW-0489">Methyltransferase</keyword>
<evidence type="ECO:0000256" key="3">
    <source>
        <dbReference type="ARBA" id="ARBA00022679"/>
    </source>
</evidence>
<dbReference type="InterPro" id="IPR023267">
    <property type="entry name" value="RCMT"/>
</dbReference>